<dbReference type="Proteomes" id="UP000294847">
    <property type="component" value="Chromosome 3"/>
</dbReference>
<evidence type="ECO:0008006" key="3">
    <source>
        <dbReference type="Google" id="ProtNLM"/>
    </source>
</evidence>
<dbReference type="EMBL" id="CP034206">
    <property type="protein sequence ID" value="QBZ59755.1"/>
    <property type="molecule type" value="Genomic_DNA"/>
</dbReference>
<name>A0A4V1C6G0_PYROR</name>
<gene>
    <name evidence="1" type="ORF">PoMZ_04719</name>
</gene>
<evidence type="ECO:0000313" key="2">
    <source>
        <dbReference type="Proteomes" id="UP000294847"/>
    </source>
</evidence>
<proteinExistence type="predicted"/>
<sequence length="122" mass="13713">MALYRFLPDNVSPPVAWGRNSIGPESYFYLCDFITMKEKRPSSQEWASIVASLHRNSMGKSQGGILDSADVSLVRPHDEVNGIDEEMSRLKTGFLNKVIPRYLRPLESDGRSVEACLIHSDL</sequence>
<protein>
    <recommendedName>
        <fullName evidence="3">Protein-ribulosamine 3-kinase</fullName>
    </recommendedName>
</protein>
<accession>A0A4V1C6G0</accession>
<reference evidence="1 2" key="1">
    <citation type="journal article" date="2019" name="Mol. Biol. Evol.">
        <title>Blast fungal genomes show frequent chromosomal changes, gene gains and losses, and effector gene turnover.</title>
        <authorList>
            <person name="Gomez Luciano L.B."/>
            <person name="Jason Tsai I."/>
            <person name="Chuma I."/>
            <person name="Tosa Y."/>
            <person name="Chen Y.H."/>
            <person name="Li J.Y."/>
            <person name="Li M.Y."/>
            <person name="Jade Lu M.Y."/>
            <person name="Nakayashiki H."/>
            <person name="Li W.H."/>
        </authorList>
    </citation>
    <scope>NUCLEOTIDE SEQUENCE [LARGE SCALE GENOMIC DNA]</scope>
    <source>
        <strain evidence="1">MZ5-1-6</strain>
    </source>
</reference>
<organism evidence="1 2">
    <name type="scientific">Pyricularia oryzae</name>
    <name type="common">Rice blast fungus</name>
    <name type="synonym">Magnaporthe oryzae</name>
    <dbReference type="NCBI Taxonomy" id="318829"/>
    <lineage>
        <taxon>Eukaryota</taxon>
        <taxon>Fungi</taxon>
        <taxon>Dikarya</taxon>
        <taxon>Ascomycota</taxon>
        <taxon>Pezizomycotina</taxon>
        <taxon>Sordariomycetes</taxon>
        <taxon>Sordariomycetidae</taxon>
        <taxon>Magnaporthales</taxon>
        <taxon>Pyriculariaceae</taxon>
        <taxon>Pyricularia</taxon>
    </lineage>
</organism>
<evidence type="ECO:0000313" key="1">
    <source>
        <dbReference type="EMBL" id="QBZ59755.1"/>
    </source>
</evidence>
<dbReference type="AlphaFoldDB" id="A0A4V1C6G0"/>